<accession>A0ABV9N3P0</accession>
<dbReference type="InterPro" id="IPR029044">
    <property type="entry name" value="Nucleotide-diphossugar_trans"/>
</dbReference>
<name>A0ABV9N3P0_9FLAO</name>
<dbReference type="CDD" id="cd04182">
    <property type="entry name" value="GT_2_like_f"/>
    <property type="match status" value="1"/>
</dbReference>
<proteinExistence type="predicted"/>
<dbReference type="SUPFAM" id="SSF53448">
    <property type="entry name" value="Nucleotide-diphospho-sugar transferases"/>
    <property type="match status" value="1"/>
</dbReference>
<feature type="domain" description="MobA-like NTP transferase" evidence="1">
    <location>
        <begin position="7"/>
        <end position="170"/>
    </location>
</feature>
<keyword evidence="2" id="KW-0808">Transferase</keyword>
<comment type="caution">
    <text evidence="2">The sequence shown here is derived from an EMBL/GenBank/DDBJ whole genome shotgun (WGS) entry which is preliminary data.</text>
</comment>
<dbReference type="Pfam" id="PF12804">
    <property type="entry name" value="NTP_transf_3"/>
    <property type="match status" value="1"/>
</dbReference>
<evidence type="ECO:0000259" key="1">
    <source>
        <dbReference type="Pfam" id="PF12804"/>
    </source>
</evidence>
<evidence type="ECO:0000313" key="2">
    <source>
        <dbReference type="EMBL" id="MFC4722064.1"/>
    </source>
</evidence>
<dbReference type="Proteomes" id="UP001595953">
    <property type="component" value="Unassembled WGS sequence"/>
</dbReference>
<dbReference type="PANTHER" id="PTHR43777">
    <property type="entry name" value="MOLYBDENUM COFACTOR CYTIDYLYLTRANSFERASE"/>
    <property type="match status" value="1"/>
</dbReference>
<dbReference type="GO" id="GO:0016740">
    <property type="term" value="F:transferase activity"/>
    <property type="evidence" value="ECO:0007669"/>
    <property type="project" value="UniProtKB-KW"/>
</dbReference>
<dbReference type="InterPro" id="IPR025877">
    <property type="entry name" value="MobA-like_NTP_Trfase"/>
</dbReference>
<keyword evidence="3" id="KW-1185">Reference proteome</keyword>
<dbReference type="PANTHER" id="PTHR43777:SF1">
    <property type="entry name" value="MOLYBDENUM COFACTOR CYTIDYLYLTRANSFERASE"/>
    <property type="match status" value="1"/>
</dbReference>
<gene>
    <name evidence="2" type="ORF">ACFO5O_07010</name>
</gene>
<organism evidence="2 3">
    <name type="scientific">Geojedonia litorea</name>
    <dbReference type="NCBI Taxonomy" id="1268269"/>
    <lineage>
        <taxon>Bacteria</taxon>
        <taxon>Pseudomonadati</taxon>
        <taxon>Bacteroidota</taxon>
        <taxon>Flavobacteriia</taxon>
        <taxon>Flavobacteriales</taxon>
        <taxon>Flavobacteriaceae</taxon>
        <taxon>Geojedonia</taxon>
    </lineage>
</organism>
<dbReference type="RefSeq" id="WP_387962269.1">
    <property type="nucleotide sequence ID" value="NZ_JBHSGP010000012.1"/>
</dbReference>
<sequence length="201" mass="22315">MSKIAILVLAAGSSTRMGQPKQLLNWGKSTLLGHTIETALKLNADEIVVVLGANFSSLQNEIKSYPVTILNNLDWAQGLGTSIASGVRLLLESSTQFDGVLIVLADQPFIDSDYLKKMIHGFNPDQKQILATAYDEFIQGVPVLFDALYFEELSKLKGDIGAKQFIKKHQSLVKTLVPPVKNVDLDTLEDYEKEYRLKFKT</sequence>
<reference evidence="3" key="1">
    <citation type="journal article" date="2019" name="Int. J. Syst. Evol. Microbiol.">
        <title>The Global Catalogue of Microorganisms (GCM) 10K type strain sequencing project: providing services to taxonomists for standard genome sequencing and annotation.</title>
        <authorList>
            <consortium name="The Broad Institute Genomics Platform"/>
            <consortium name="The Broad Institute Genome Sequencing Center for Infectious Disease"/>
            <person name="Wu L."/>
            <person name="Ma J."/>
        </authorList>
    </citation>
    <scope>NUCLEOTIDE SEQUENCE [LARGE SCALE GENOMIC DNA]</scope>
    <source>
        <strain evidence="3">CCUG 63682</strain>
    </source>
</reference>
<dbReference type="Gene3D" id="3.90.550.10">
    <property type="entry name" value="Spore Coat Polysaccharide Biosynthesis Protein SpsA, Chain A"/>
    <property type="match status" value="1"/>
</dbReference>
<protein>
    <submittedName>
        <fullName evidence="2">NTP transferase domain-containing protein</fullName>
    </submittedName>
</protein>
<evidence type="ECO:0000313" key="3">
    <source>
        <dbReference type="Proteomes" id="UP001595953"/>
    </source>
</evidence>
<dbReference type="EMBL" id="JBHSGP010000012">
    <property type="protein sequence ID" value="MFC4722064.1"/>
    <property type="molecule type" value="Genomic_DNA"/>
</dbReference>